<dbReference type="EMBL" id="JAZGQO010000006">
    <property type="protein sequence ID" value="KAK6184862.1"/>
    <property type="molecule type" value="Genomic_DNA"/>
</dbReference>
<evidence type="ECO:0000256" key="1">
    <source>
        <dbReference type="SAM" id="MobiDB-lite"/>
    </source>
</evidence>
<feature type="region of interest" description="Disordered" evidence="1">
    <location>
        <begin position="434"/>
        <end position="459"/>
    </location>
</feature>
<dbReference type="PANTHER" id="PTHR39952">
    <property type="entry name" value="FI02073P"/>
    <property type="match status" value="1"/>
</dbReference>
<gene>
    <name evidence="3" type="ORF">SNE40_007228</name>
</gene>
<feature type="transmembrane region" description="Helical" evidence="2">
    <location>
        <begin position="77"/>
        <end position="98"/>
    </location>
</feature>
<name>A0AAN8JTE1_PATCE</name>
<comment type="caution">
    <text evidence="3">The sequence shown here is derived from an EMBL/GenBank/DDBJ whole genome shotgun (WGS) entry which is preliminary data.</text>
</comment>
<feature type="region of interest" description="Disordered" evidence="1">
    <location>
        <begin position="487"/>
        <end position="534"/>
    </location>
</feature>
<keyword evidence="4" id="KW-1185">Reference proteome</keyword>
<feature type="compositionally biased region" description="Low complexity" evidence="1">
    <location>
        <begin position="279"/>
        <end position="291"/>
    </location>
</feature>
<feature type="region of interest" description="Disordered" evidence="1">
    <location>
        <begin position="273"/>
        <end position="297"/>
    </location>
</feature>
<evidence type="ECO:0000256" key="2">
    <source>
        <dbReference type="SAM" id="Phobius"/>
    </source>
</evidence>
<keyword evidence="2" id="KW-0472">Membrane</keyword>
<dbReference type="PANTHER" id="PTHR39952:SF1">
    <property type="match status" value="1"/>
</dbReference>
<protein>
    <submittedName>
        <fullName evidence="3">Uncharacterized protein</fullName>
    </submittedName>
</protein>
<keyword evidence="2" id="KW-0812">Transmembrane</keyword>
<keyword evidence="2" id="KW-1133">Transmembrane helix</keyword>
<organism evidence="3 4">
    <name type="scientific">Patella caerulea</name>
    <name type="common">Rayed Mediterranean limpet</name>
    <dbReference type="NCBI Taxonomy" id="87958"/>
    <lineage>
        <taxon>Eukaryota</taxon>
        <taxon>Metazoa</taxon>
        <taxon>Spiralia</taxon>
        <taxon>Lophotrochozoa</taxon>
        <taxon>Mollusca</taxon>
        <taxon>Gastropoda</taxon>
        <taxon>Patellogastropoda</taxon>
        <taxon>Patelloidea</taxon>
        <taxon>Patellidae</taxon>
        <taxon>Patella</taxon>
    </lineage>
</organism>
<sequence>MAKVDEKKFKTSPCVMDREKGRGRMERRGKSYDGRCSEGRLWIFLAWGIVVIVFGLVIGGIFLNLRALTSSTNNTEIIPTYVNAISVIISGLMVLILFWRRNICLVFSCVFVNVGTSFVNGIAAILSGTLIIPPIQNFLHCTFMDVKKECHCLSPYSRSSVHLDYSVKAPVTLIFQETSSCHDIEVTLLQIQFALCGIYVVAAIICIIAAILALLVMRMERQRRGGYQDDTYEEIFTISNSNTPETSDSENEHTNMLSPSIMPCYGDLDNTLPDSDNGSSQLRSSLRRTQSCKQPRAETNNLDIFNNYVAKEKGNTAPKGKLKEHRRRDRRAVTLHNLDSKQLMLILSLQMRYLKENENSKSQVELSAKKLDEQLRRSYTPQPYHSRSQSCDSDKDVRLVRSHTPQPYQMARKQQMYENTQSVQAAQLNDFYENNIPPWERTPKSSKQVSPDKSTCDKRKSNYVPHYEEIDDVVSYMSNDEDDKRIYSNQTDIKSQKKKKTKPKVNIDSEESELSDIPPQRIRRPPHRKNVSTNETILPNNIPVMQNAIPNTPGRPKSYINAIDNVVNEGGIPGDLYDPVRYHGDTMVPHAQSQPIMLRHSDPANADTLPCRGIHPMEDIYAQPRKKKNPASAFQRIPDSISAPVIGRIPDGSDRRSAFHVVKRSSEAGTGIVGFINPVTNNNVAMYPVVDRRKGFDAPPPYSPPPCYSDCLTNSRDSSLKSSSSSHSANLSDNMYGKVKNQQSKFIFTHDPGQAMAQQSSSDYGNYGNYGHPQCYDGGAVYGNIGNHENRQYLGNEEKLDQLPQFSSQYRANYVINLDQEQPRVAIPGESSDSDEMETVI</sequence>
<dbReference type="AlphaFoldDB" id="A0AAN8JTE1"/>
<feature type="transmembrane region" description="Helical" evidence="2">
    <location>
        <begin position="41"/>
        <end position="65"/>
    </location>
</feature>
<feature type="transmembrane region" description="Helical" evidence="2">
    <location>
        <begin position="191"/>
        <end position="216"/>
    </location>
</feature>
<feature type="compositionally biased region" description="Basic residues" evidence="1">
    <location>
        <begin position="521"/>
        <end position="530"/>
    </location>
</feature>
<reference evidence="3 4" key="1">
    <citation type="submission" date="2024-01" db="EMBL/GenBank/DDBJ databases">
        <title>The genome of the rayed Mediterranean limpet Patella caerulea (Linnaeus, 1758).</title>
        <authorList>
            <person name="Anh-Thu Weber A."/>
            <person name="Halstead-Nussloch G."/>
        </authorList>
    </citation>
    <scope>NUCLEOTIDE SEQUENCE [LARGE SCALE GENOMIC DNA]</scope>
    <source>
        <strain evidence="3">AATW-2023a</strain>
        <tissue evidence="3">Whole specimen</tissue>
    </source>
</reference>
<evidence type="ECO:0000313" key="3">
    <source>
        <dbReference type="EMBL" id="KAK6184862.1"/>
    </source>
</evidence>
<accession>A0AAN8JTE1</accession>
<evidence type="ECO:0000313" key="4">
    <source>
        <dbReference type="Proteomes" id="UP001347796"/>
    </source>
</evidence>
<proteinExistence type="predicted"/>
<dbReference type="Proteomes" id="UP001347796">
    <property type="component" value="Unassembled WGS sequence"/>
</dbReference>